<evidence type="ECO:0000313" key="1">
    <source>
        <dbReference type="EMBL" id="KAG2570976.1"/>
    </source>
</evidence>
<evidence type="ECO:0000313" key="2">
    <source>
        <dbReference type="Proteomes" id="UP000823388"/>
    </source>
</evidence>
<sequence>MTARSCLTSDVTKGGYLEVGVTKGGYLEVT</sequence>
<dbReference type="AlphaFoldDB" id="A0A8T0QJM7"/>
<dbReference type="Proteomes" id="UP000823388">
    <property type="component" value="Chromosome 7K"/>
</dbReference>
<keyword evidence="2" id="KW-1185">Reference proteome</keyword>
<reference evidence="1" key="1">
    <citation type="submission" date="2020-05" db="EMBL/GenBank/DDBJ databases">
        <title>WGS assembly of Panicum virgatum.</title>
        <authorList>
            <person name="Lovell J.T."/>
            <person name="Jenkins J."/>
            <person name="Shu S."/>
            <person name="Juenger T.E."/>
            <person name="Schmutz J."/>
        </authorList>
    </citation>
    <scope>NUCLEOTIDE SEQUENCE</scope>
    <source>
        <strain evidence="1">AP13</strain>
    </source>
</reference>
<name>A0A8T0QJM7_PANVG</name>
<comment type="caution">
    <text evidence="1">The sequence shown here is derived from an EMBL/GenBank/DDBJ whole genome shotgun (WGS) entry which is preliminary data.</text>
</comment>
<dbReference type="EMBL" id="CM029049">
    <property type="protein sequence ID" value="KAG2570976.1"/>
    <property type="molecule type" value="Genomic_DNA"/>
</dbReference>
<accession>A0A8T0QJM7</accession>
<organism evidence="1 2">
    <name type="scientific">Panicum virgatum</name>
    <name type="common">Blackwell switchgrass</name>
    <dbReference type="NCBI Taxonomy" id="38727"/>
    <lineage>
        <taxon>Eukaryota</taxon>
        <taxon>Viridiplantae</taxon>
        <taxon>Streptophyta</taxon>
        <taxon>Embryophyta</taxon>
        <taxon>Tracheophyta</taxon>
        <taxon>Spermatophyta</taxon>
        <taxon>Magnoliopsida</taxon>
        <taxon>Liliopsida</taxon>
        <taxon>Poales</taxon>
        <taxon>Poaceae</taxon>
        <taxon>PACMAD clade</taxon>
        <taxon>Panicoideae</taxon>
        <taxon>Panicodae</taxon>
        <taxon>Paniceae</taxon>
        <taxon>Panicinae</taxon>
        <taxon>Panicum</taxon>
        <taxon>Panicum sect. Hiantes</taxon>
    </lineage>
</organism>
<protein>
    <submittedName>
        <fullName evidence="1">Uncharacterized protein</fullName>
    </submittedName>
</protein>
<gene>
    <name evidence="1" type="ORF">PVAP13_7KG025329</name>
</gene>
<proteinExistence type="predicted"/>